<keyword evidence="2" id="KW-1185">Reference proteome</keyword>
<name>A0AC61RS59_9FIRM</name>
<proteinExistence type="predicted"/>
<sequence>MNQASIFTLEKRGNAYKDFDSFPSDLYVDTSAWIAVYNGNLSYNPMKEFMSDCLNNNTTLYHSEMVLSEAVHVNEKAFYDQYAENYLSQAKEHGKVNQKKLKKLINRAHPEILTDIKISQNQLLHIIRTSSDLLEYETDTEAFEEMLKIRDASGNILGTNDAKHVYIARQYGINSFLTADGDFIALDNDNIYVPQNEKYIREKIGRNNVYLEFDPNQY</sequence>
<accession>A0AC61RS59</accession>
<protein>
    <submittedName>
        <fullName evidence="1">PIN domain-containing protein</fullName>
    </submittedName>
</protein>
<dbReference type="Proteomes" id="UP000304953">
    <property type="component" value="Unassembled WGS sequence"/>
</dbReference>
<organism evidence="1 2">
    <name type="scientific">Petralouisia muris</name>
    <dbReference type="NCBI Taxonomy" id="3032872"/>
    <lineage>
        <taxon>Bacteria</taxon>
        <taxon>Bacillati</taxon>
        <taxon>Bacillota</taxon>
        <taxon>Clostridia</taxon>
        <taxon>Lachnospirales</taxon>
        <taxon>Lachnospiraceae</taxon>
        <taxon>Petralouisia</taxon>
    </lineage>
</organism>
<evidence type="ECO:0000313" key="2">
    <source>
        <dbReference type="Proteomes" id="UP000304953"/>
    </source>
</evidence>
<evidence type="ECO:0000313" key="1">
    <source>
        <dbReference type="EMBL" id="TGY91989.1"/>
    </source>
</evidence>
<reference evidence="1" key="1">
    <citation type="submission" date="2019-04" db="EMBL/GenBank/DDBJ databases">
        <title>Microbes associate with the intestines of laboratory mice.</title>
        <authorList>
            <person name="Navarre W."/>
            <person name="Wong E."/>
            <person name="Huang K."/>
            <person name="Tropini C."/>
            <person name="Ng K."/>
            <person name="Yu B."/>
        </authorList>
    </citation>
    <scope>NUCLEOTIDE SEQUENCE</scope>
    <source>
        <strain evidence="1">NM01_1-7b</strain>
    </source>
</reference>
<dbReference type="EMBL" id="SRYA01000048">
    <property type="protein sequence ID" value="TGY91989.1"/>
    <property type="molecule type" value="Genomic_DNA"/>
</dbReference>
<gene>
    <name evidence="1" type="ORF">E5329_19605</name>
</gene>
<comment type="caution">
    <text evidence="1">The sequence shown here is derived from an EMBL/GenBank/DDBJ whole genome shotgun (WGS) entry which is preliminary data.</text>
</comment>